<proteinExistence type="evidence at transcript level"/>
<evidence type="ECO:0000313" key="12">
    <source>
        <dbReference type="EMBL" id="CAB3230727.1"/>
    </source>
</evidence>
<evidence type="ECO:0000256" key="4">
    <source>
        <dbReference type="ARBA" id="ARBA00022473"/>
    </source>
</evidence>
<dbReference type="PIRSF" id="PIRSF002496">
    <property type="entry name" value="Chordin"/>
    <property type="match status" value="1"/>
</dbReference>
<dbReference type="GO" id="GO:0005615">
    <property type="term" value="C:extracellular space"/>
    <property type="evidence" value="ECO:0007669"/>
    <property type="project" value="TreeGrafter"/>
</dbReference>
<feature type="chain" id="PRO_5026160724" description="Chordin" evidence="9">
    <location>
        <begin position="22"/>
        <end position="962"/>
    </location>
</feature>
<sequence>MNVVTKLSLMTCYFVIGQVECFFPLRPEMGRGGPIRSGVRGCTFGLKYHAIGSSWHPNLGNTFGIMFCVTCHCVKVEEPMASPFQVGRSKVMCHDVRKDCEPVTCKNAKVPRGECCKVCPDDVDKEIERSISSKAVEGDLSARVVSILGDKAINDEDSKSSGDSKTKHFVSLLTSASGGALMRATFTLHRGNLHFTLHHPFSERPNTVELLNHDDTILYDHVSGESPKPQQSIVCGVWRNLPKNVLHSLDRRALQLKVTFDTPGSDSAENATSTGRIIKHRALSKETFSSLLSTNSNPLDGSRGALVMMTLGRQRFTRLHFAVVFRKNSSLSNENKVALKLLNENGIVLRKTEKTLSMDENEFGDVWPTNSEILRRLGEGTLHLELTVGADGSDGSDSFTGNVTARVTCDLLQVVLSGNGCAQKASTGAAGSAIVVVNPDNTVSYKMSLVGLSSAVTSVSFLGDYRKKRTRVIADVTSQYENGKAEGRLETLNGKELHLLLSEFVRVRIETEQSNSGELGGKVTSFLFGGHLARYRGLPTPLAGALVRPPVFTGSAGHAWLELNDQCHLYYEIVVDGLSTHTDSSVAAHLHGLAEISGSEINHKQLLKGFYGSEARGVLQVMNSALYEQLDRGTAFIQIATKRNPQGEIRGRIHIPNQCSQVGGNTKVNSQGAILPENNLKVPSIAPPTEITTRFGDLHAVVHDGAAPELTQRRLEMDPMSCYSEGRWRADGSQWSPSYDQRCTKCVCEGGSVVCDPIYCPRLTCSRPVALENECCPVCNDGFGSIPAKEEGLPIGSLFQSTLDLHRQNIGGLPQVKEVTEGCYDENDGKMHSYGSSWTPYFPMFGLVACLNCTCRMSGEITCGKVTCPPVTCKNPRRESRNQCCKTCPEETTGFSTRSRDPRMQDDSSVGMCSFGRDLYARGDKWSVTVPTMIKRDCVECECLYSATGGLKYKCKWKCARN</sequence>
<evidence type="ECO:0000259" key="10">
    <source>
        <dbReference type="PROSITE" id="PS50184"/>
    </source>
</evidence>
<evidence type="ECO:0000256" key="9">
    <source>
        <dbReference type="SAM" id="SignalP"/>
    </source>
</evidence>
<feature type="domain" description="VWFC" evidence="10">
    <location>
        <begin position="821"/>
        <end position="889"/>
    </location>
</feature>
<dbReference type="PROSITE" id="PS50184">
    <property type="entry name" value="VWFC_2"/>
    <property type="match status" value="3"/>
</dbReference>
<dbReference type="EMBL" id="LR783930">
    <property type="protein sequence ID" value="CAB3230727.1"/>
    <property type="molecule type" value="mRNA"/>
</dbReference>
<feature type="domain" description="VWFC" evidence="10">
    <location>
        <begin position="720"/>
        <end position="780"/>
    </location>
</feature>
<evidence type="ECO:0000259" key="11">
    <source>
        <dbReference type="PROSITE" id="PS50933"/>
    </source>
</evidence>
<dbReference type="PROSITE" id="PS50933">
    <property type="entry name" value="CHRD"/>
    <property type="match status" value="4"/>
</dbReference>
<feature type="signal peptide" evidence="9">
    <location>
        <begin position="1"/>
        <end position="21"/>
    </location>
</feature>
<dbReference type="InterPro" id="IPR001007">
    <property type="entry name" value="VWF_dom"/>
</dbReference>
<keyword evidence="6" id="KW-0677">Repeat</keyword>
<feature type="domain" description="CHRD" evidence="11">
    <location>
        <begin position="534"/>
        <end position="658"/>
    </location>
</feature>
<evidence type="ECO:0000256" key="1">
    <source>
        <dbReference type="ARBA" id="ARBA00004613"/>
    </source>
</evidence>
<keyword evidence="5" id="KW-0964">Secreted</keyword>
<accession>A0A6F9D8R4</accession>
<dbReference type="PANTHER" id="PTHR46526:SF1">
    <property type="entry name" value="CHORDIN"/>
    <property type="match status" value="1"/>
</dbReference>
<dbReference type="Pfam" id="PF00093">
    <property type="entry name" value="VWC"/>
    <property type="match status" value="3"/>
</dbReference>
<dbReference type="GO" id="GO:0009953">
    <property type="term" value="P:dorsal/ventral pattern formation"/>
    <property type="evidence" value="ECO:0007669"/>
    <property type="project" value="TreeGrafter"/>
</dbReference>
<evidence type="ECO:0000256" key="2">
    <source>
        <dbReference type="ARBA" id="ARBA00007156"/>
    </source>
</evidence>
<dbReference type="InterPro" id="IPR016353">
    <property type="entry name" value="Chordin"/>
</dbReference>
<dbReference type="Gene3D" id="6.20.200.20">
    <property type="match status" value="1"/>
</dbReference>
<dbReference type="PANTHER" id="PTHR46526">
    <property type="entry name" value="CHORDIN"/>
    <property type="match status" value="1"/>
</dbReference>
<dbReference type="AlphaFoldDB" id="A0A6F9D8R4"/>
<reference evidence="12" key="1">
    <citation type="submission" date="2020-04" db="EMBL/GenBank/DDBJ databases">
        <authorList>
            <person name="Neveu A P."/>
        </authorList>
    </citation>
    <scope>NUCLEOTIDE SEQUENCE</scope>
    <source>
        <tissue evidence="12">Whole embryo</tissue>
    </source>
</reference>
<dbReference type="Pfam" id="PF07452">
    <property type="entry name" value="CHRD"/>
    <property type="match status" value="2"/>
</dbReference>
<evidence type="ECO:0000256" key="6">
    <source>
        <dbReference type="ARBA" id="ARBA00022737"/>
    </source>
</evidence>
<dbReference type="SUPFAM" id="SSF57603">
    <property type="entry name" value="FnI-like domain"/>
    <property type="match status" value="3"/>
</dbReference>
<feature type="domain" description="CHRD" evidence="11">
    <location>
        <begin position="284"/>
        <end position="405"/>
    </location>
</feature>
<feature type="domain" description="CHRD" evidence="11">
    <location>
        <begin position="165"/>
        <end position="282"/>
    </location>
</feature>
<evidence type="ECO:0000256" key="7">
    <source>
        <dbReference type="ARBA" id="ARBA00023180"/>
    </source>
</evidence>
<dbReference type="GO" id="GO:0030514">
    <property type="term" value="P:negative regulation of BMP signaling pathway"/>
    <property type="evidence" value="ECO:0007669"/>
    <property type="project" value="TreeGrafter"/>
</dbReference>
<dbReference type="InterPro" id="IPR010895">
    <property type="entry name" value="CHRD"/>
</dbReference>
<keyword evidence="7" id="KW-0325">Glycoprotein</keyword>
<dbReference type="PROSITE" id="PS01208">
    <property type="entry name" value="VWFC_1"/>
    <property type="match status" value="2"/>
</dbReference>
<organism evidence="12">
    <name type="scientific">Phallusia mammillata</name>
    <dbReference type="NCBI Taxonomy" id="59560"/>
    <lineage>
        <taxon>Eukaryota</taxon>
        <taxon>Metazoa</taxon>
        <taxon>Chordata</taxon>
        <taxon>Tunicata</taxon>
        <taxon>Ascidiacea</taxon>
        <taxon>Phlebobranchia</taxon>
        <taxon>Ascidiidae</taxon>
        <taxon>Phallusia</taxon>
    </lineage>
</organism>
<comment type="similarity">
    <text evidence="2 8">Belongs to the chordin family.</text>
</comment>
<dbReference type="GO" id="GO:0048731">
    <property type="term" value="P:system development"/>
    <property type="evidence" value="ECO:0007669"/>
    <property type="project" value="UniProtKB-ARBA"/>
</dbReference>
<dbReference type="SMART" id="SM00754">
    <property type="entry name" value="CHRD"/>
    <property type="match status" value="2"/>
</dbReference>
<evidence type="ECO:0000256" key="5">
    <source>
        <dbReference type="ARBA" id="ARBA00022525"/>
    </source>
</evidence>
<gene>
    <name evidence="12" type="primary">Chrd</name>
</gene>
<evidence type="ECO:0000256" key="3">
    <source>
        <dbReference type="ARBA" id="ARBA00016968"/>
    </source>
</evidence>
<protein>
    <recommendedName>
        <fullName evidence="3">Chordin</fullName>
    </recommendedName>
</protein>
<evidence type="ECO:0000256" key="8">
    <source>
        <dbReference type="PIRNR" id="PIRNR002496"/>
    </source>
</evidence>
<comment type="subcellular location">
    <subcellularLocation>
        <location evidence="1">Secreted</location>
    </subcellularLocation>
</comment>
<keyword evidence="9" id="KW-0732">Signal</keyword>
<name>A0A6F9D8R4_9ASCI</name>
<dbReference type="InterPro" id="IPR052278">
    <property type="entry name" value="Chordin-like_regulators"/>
</dbReference>
<dbReference type="GO" id="GO:0036122">
    <property type="term" value="F:BMP binding"/>
    <property type="evidence" value="ECO:0007669"/>
    <property type="project" value="TreeGrafter"/>
</dbReference>
<feature type="domain" description="CHRD" evidence="11">
    <location>
        <begin position="408"/>
        <end position="528"/>
    </location>
</feature>
<feature type="domain" description="VWFC" evidence="10">
    <location>
        <begin position="40"/>
        <end position="120"/>
    </location>
</feature>
<dbReference type="SMART" id="SM00214">
    <property type="entry name" value="VWC"/>
    <property type="match status" value="3"/>
</dbReference>
<keyword evidence="4 8" id="KW-0217">Developmental protein</keyword>